<organism evidence="1">
    <name type="scientific">Arundo donax</name>
    <name type="common">Giant reed</name>
    <name type="synonym">Donax arundinaceus</name>
    <dbReference type="NCBI Taxonomy" id="35708"/>
    <lineage>
        <taxon>Eukaryota</taxon>
        <taxon>Viridiplantae</taxon>
        <taxon>Streptophyta</taxon>
        <taxon>Embryophyta</taxon>
        <taxon>Tracheophyta</taxon>
        <taxon>Spermatophyta</taxon>
        <taxon>Magnoliopsida</taxon>
        <taxon>Liliopsida</taxon>
        <taxon>Poales</taxon>
        <taxon>Poaceae</taxon>
        <taxon>PACMAD clade</taxon>
        <taxon>Arundinoideae</taxon>
        <taxon>Arundineae</taxon>
        <taxon>Arundo</taxon>
    </lineage>
</organism>
<sequence length="49" mass="5568">MFSSIEVAPTYFYGKAIFTENPRPEPYSSCLPASGRRTWHLACPHLLKP</sequence>
<evidence type="ECO:0000313" key="1">
    <source>
        <dbReference type="EMBL" id="JAD69433.1"/>
    </source>
</evidence>
<reference evidence="1" key="1">
    <citation type="submission" date="2014-09" db="EMBL/GenBank/DDBJ databases">
        <authorList>
            <person name="Magalhaes I.L.F."/>
            <person name="Oliveira U."/>
            <person name="Santos F.R."/>
            <person name="Vidigal T.H.D.A."/>
            <person name="Brescovit A.D."/>
            <person name="Santos A.J."/>
        </authorList>
    </citation>
    <scope>NUCLEOTIDE SEQUENCE</scope>
    <source>
        <tissue evidence="1">Shoot tissue taken approximately 20 cm above the soil surface</tissue>
    </source>
</reference>
<dbReference type="EMBL" id="GBRH01228462">
    <property type="protein sequence ID" value="JAD69433.1"/>
    <property type="molecule type" value="Transcribed_RNA"/>
</dbReference>
<name>A0A0A9C4Q4_ARUDO</name>
<dbReference type="AlphaFoldDB" id="A0A0A9C4Q4"/>
<reference evidence="1" key="2">
    <citation type="journal article" date="2015" name="Data Brief">
        <title>Shoot transcriptome of the giant reed, Arundo donax.</title>
        <authorList>
            <person name="Barrero R.A."/>
            <person name="Guerrero F.D."/>
            <person name="Moolhuijzen P."/>
            <person name="Goolsby J.A."/>
            <person name="Tidwell J."/>
            <person name="Bellgard S.E."/>
            <person name="Bellgard M.I."/>
        </authorList>
    </citation>
    <scope>NUCLEOTIDE SEQUENCE</scope>
    <source>
        <tissue evidence="1">Shoot tissue taken approximately 20 cm above the soil surface</tissue>
    </source>
</reference>
<accession>A0A0A9C4Q4</accession>
<proteinExistence type="predicted"/>
<protein>
    <submittedName>
        <fullName evidence="1">Uncharacterized protein</fullName>
    </submittedName>
</protein>